<dbReference type="SUPFAM" id="SSF56436">
    <property type="entry name" value="C-type lectin-like"/>
    <property type="match status" value="1"/>
</dbReference>
<dbReference type="GO" id="GO:0120147">
    <property type="term" value="F:formylglycine-generating oxidase activity"/>
    <property type="evidence" value="ECO:0007669"/>
    <property type="project" value="TreeGrafter"/>
</dbReference>
<feature type="compositionally biased region" description="Polar residues" evidence="1">
    <location>
        <begin position="1"/>
        <end position="24"/>
    </location>
</feature>
<reference evidence="3" key="1">
    <citation type="submission" date="2016-04" db="EMBL/GenBank/DDBJ databases">
        <authorList>
            <person name="Tabuchi Yagui T.R."/>
        </authorList>
    </citation>
    <scope>NUCLEOTIDE SEQUENCE [LARGE SCALE GENOMIC DNA]</scope>
    <source>
        <strain evidence="3">NIES-26</strain>
    </source>
</reference>
<evidence type="ECO:0000256" key="1">
    <source>
        <dbReference type="SAM" id="MobiDB-lite"/>
    </source>
</evidence>
<proteinExistence type="predicted"/>
<dbReference type="Pfam" id="PF03781">
    <property type="entry name" value="FGE-sulfatase"/>
    <property type="match status" value="1"/>
</dbReference>
<dbReference type="InterPro" id="IPR016187">
    <property type="entry name" value="CTDL_fold"/>
</dbReference>
<dbReference type="PANTHER" id="PTHR23150:SF19">
    <property type="entry name" value="FORMYLGLYCINE-GENERATING ENZYME"/>
    <property type="match status" value="1"/>
</dbReference>
<protein>
    <submittedName>
        <fullName evidence="3">Gliding motility-associated lipoprotein GldK</fullName>
    </submittedName>
</protein>
<dbReference type="EMBL" id="LXQD01000301">
    <property type="protein sequence ID" value="RCJ27995.1"/>
    <property type="molecule type" value="Genomic_DNA"/>
</dbReference>
<dbReference type="InterPro" id="IPR042095">
    <property type="entry name" value="SUMF_sf"/>
</dbReference>
<accession>A0A367QV44</accession>
<dbReference type="InterPro" id="IPR005532">
    <property type="entry name" value="SUMF_dom"/>
</dbReference>
<keyword evidence="4" id="KW-1185">Reference proteome</keyword>
<evidence type="ECO:0000313" key="4">
    <source>
        <dbReference type="Proteomes" id="UP000252107"/>
    </source>
</evidence>
<dbReference type="InterPro" id="IPR051043">
    <property type="entry name" value="Sulfatase_Mod_Factor_Kinase"/>
</dbReference>
<dbReference type="Proteomes" id="UP000252107">
    <property type="component" value="Unassembled WGS sequence"/>
</dbReference>
<feature type="region of interest" description="Disordered" evidence="1">
    <location>
        <begin position="1"/>
        <end position="33"/>
    </location>
</feature>
<name>A0A367QV44_9NOSO</name>
<organism evidence="3 4">
    <name type="scientific">Nostoc minutum NIES-26</name>
    <dbReference type="NCBI Taxonomy" id="1844469"/>
    <lineage>
        <taxon>Bacteria</taxon>
        <taxon>Bacillati</taxon>
        <taxon>Cyanobacteriota</taxon>
        <taxon>Cyanophyceae</taxon>
        <taxon>Nostocales</taxon>
        <taxon>Nostocaceae</taxon>
        <taxon>Nostoc</taxon>
    </lineage>
</organism>
<keyword evidence="3" id="KW-0449">Lipoprotein</keyword>
<gene>
    <name evidence="3" type="ORF">A6770_24840</name>
</gene>
<comment type="caution">
    <text evidence="3">The sequence shown here is derived from an EMBL/GenBank/DDBJ whole genome shotgun (WGS) entry which is preliminary data.</text>
</comment>
<evidence type="ECO:0000313" key="3">
    <source>
        <dbReference type="EMBL" id="RCJ27995.1"/>
    </source>
</evidence>
<sequence length="335" mass="37722">MKTHLSKNNPTKKLVSGSQTSKSTGHLGRPPHKEMVWIPGGTFVMGSDRHYPEEGPSHQVKIDGFWIDRSPVTNRQFQRFVKETGYITMAERSPKPEDYPDALPELLVPGSLVFQQPNFPVELNSANWWAYIPGANWRHPEGAGGSIKGKENHPVVHVTVEDAEAYAVWAGKTLPTEAQWEFAARGGMEGKAYAWGDELMPDGKMMANFWLGEFPWQNLKTHRPSTTPVALYPPNGYGLYDTIGNVWEWTADWYQDYHLADKPKSCCILVNPRGCSREESIDSRTSEVQIPRRVVKGGSFLCAASYCRRYRPAARHPEMIDTSTCHIGFRCVVNA</sequence>
<dbReference type="PANTHER" id="PTHR23150">
    <property type="entry name" value="SULFATASE MODIFYING FACTOR 1, 2"/>
    <property type="match status" value="1"/>
</dbReference>
<dbReference type="AlphaFoldDB" id="A0A367QV44"/>
<feature type="domain" description="Sulfatase-modifying factor enzyme-like" evidence="2">
    <location>
        <begin position="33"/>
        <end position="332"/>
    </location>
</feature>
<evidence type="ECO:0000259" key="2">
    <source>
        <dbReference type="Pfam" id="PF03781"/>
    </source>
</evidence>
<dbReference type="Gene3D" id="3.90.1580.10">
    <property type="entry name" value="paralog of FGE (formylglycine-generating enzyme)"/>
    <property type="match status" value="1"/>
</dbReference>